<dbReference type="GeneID" id="25900970"/>
<feature type="region of interest" description="Disordered" evidence="1">
    <location>
        <begin position="138"/>
        <end position="176"/>
    </location>
</feature>
<accession>A0A0L0GEX3</accession>
<sequence>MTGPETKPLPTVGKQACDQLLKRLLGAICHLTKLCDNVDTARAKQPAPVNDEKDTAQATIDDDFSETEVKPTVQHQLATQYPTQSELSPTDQSPDSRAIDMMQISPVKRRVSRTKTVPQVAPYENVRITRRERLLKNVQNRAQTIPTPDEMPADGPDWYQKSTMVKSPEDFLNNGR</sequence>
<dbReference type="Proteomes" id="UP000054560">
    <property type="component" value="Unassembled WGS sequence"/>
</dbReference>
<proteinExistence type="predicted"/>
<keyword evidence="3" id="KW-1185">Reference proteome</keyword>
<organism evidence="2 3">
    <name type="scientific">Sphaeroforma arctica JP610</name>
    <dbReference type="NCBI Taxonomy" id="667725"/>
    <lineage>
        <taxon>Eukaryota</taxon>
        <taxon>Ichthyosporea</taxon>
        <taxon>Ichthyophonida</taxon>
        <taxon>Sphaeroforma</taxon>
    </lineage>
</organism>
<evidence type="ECO:0000256" key="1">
    <source>
        <dbReference type="SAM" id="MobiDB-lite"/>
    </source>
</evidence>
<evidence type="ECO:0000313" key="3">
    <source>
        <dbReference type="Proteomes" id="UP000054560"/>
    </source>
</evidence>
<name>A0A0L0GEX3_9EUKA</name>
<dbReference type="AlphaFoldDB" id="A0A0L0GEX3"/>
<feature type="compositionally biased region" description="Polar residues" evidence="1">
    <location>
        <begin position="78"/>
        <end position="95"/>
    </location>
</feature>
<protein>
    <submittedName>
        <fullName evidence="2">Uncharacterized protein</fullName>
    </submittedName>
</protein>
<reference evidence="2 3" key="1">
    <citation type="submission" date="2011-02" db="EMBL/GenBank/DDBJ databases">
        <title>The Genome Sequence of Sphaeroforma arctica JP610.</title>
        <authorList>
            <consortium name="The Broad Institute Genome Sequencing Platform"/>
            <person name="Russ C."/>
            <person name="Cuomo C."/>
            <person name="Young S.K."/>
            <person name="Zeng Q."/>
            <person name="Gargeya S."/>
            <person name="Alvarado L."/>
            <person name="Berlin A."/>
            <person name="Chapman S.B."/>
            <person name="Chen Z."/>
            <person name="Freedman E."/>
            <person name="Gellesch M."/>
            <person name="Goldberg J."/>
            <person name="Griggs A."/>
            <person name="Gujja S."/>
            <person name="Heilman E."/>
            <person name="Heiman D."/>
            <person name="Howarth C."/>
            <person name="Mehta T."/>
            <person name="Neiman D."/>
            <person name="Pearson M."/>
            <person name="Roberts A."/>
            <person name="Saif S."/>
            <person name="Shea T."/>
            <person name="Shenoy N."/>
            <person name="Sisk P."/>
            <person name="Stolte C."/>
            <person name="Sykes S."/>
            <person name="White J."/>
            <person name="Yandava C."/>
            <person name="Burger G."/>
            <person name="Gray M.W."/>
            <person name="Holland P.W.H."/>
            <person name="King N."/>
            <person name="Lang F.B.F."/>
            <person name="Roger A.J."/>
            <person name="Ruiz-Trillo I."/>
            <person name="Haas B."/>
            <person name="Nusbaum C."/>
            <person name="Birren B."/>
        </authorList>
    </citation>
    <scope>NUCLEOTIDE SEQUENCE [LARGE SCALE GENOMIC DNA]</scope>
    <source>
        <strain evidence="2 3">JP610</strain>
    </source>
</reference>
<dbReference type="EMBL" id="KQ241610">
    <property type="protein sequence ID" value="KNC87429.1"/>
    <property type="molecule type" value="Genomic_DNA"/>
</dbReference>
<feature type="region of interest" description="Disordered" evidence="1">
    <location>
        <begin position="78"/>
        <end position="97"/>
    </location>
</feature>
<dbReference type="RefSeq" id="XP_014161331.1">
    <property type="nucleotide sequence ID" value="XM_014305856.1"/>
</dbReference>
<evidence type="ECO:0000313" key="2">
    <source>
        <dbReference type="EMBL" id="KNC87429.1"/>
    </source>
</evidence>
<gene>
    <name evidence="2" type="ORF">SARC_00466</name>
</gene>
<feature type="region of interest" description="Disordered" evidence="1">
    <location>
        <begin position="41"/>
        <end position="73"/>
    </location>
</feature>